<dbReference type="InterPro" id="IPR022062">
    <property type="entry name" value="DUF3618"/>
</dbReference>
<protein>
    <recommendedName>
        <fullName evidence="5">DUF3618 domain-containing protein</fullName>
    </recommendedName>
</protein>
<evidence type="ECO:0000313" key="3">
    <source>
        <dbReference type="EMBL" id="KTR10001.1"/>
    </source>
</evidence>
<organism evidence="3 4">
    <name type="scientific">Curtobacterium luteum</name>
    <dbReference type="NCBI Taxonomy" id="33881"/>
    <lineage>
        <taxon>Bacteria</taxon>
        <taxon>Bacillati</taxon>
        <taxon>Actinomycetota</taxon>
        <taxon>Actinomycetes</taxon>
        <taxon>Micrococcales</taxon>
        <taxon>Microbacteriaceae</taxon>
        <taxon>Curtobacterium</taxon>
    </lineage>
</organism>
<evidence type="ECO:0000256" key="1">
    <source>
        <dbReference type="SAM" id="MobiDB-lite"/>
    </source>
</evidence>
<dbReference type="Pfam" id="PF12277">
    <property type="entry name" value="DUF3618"/>
    <property type="match status" value="1"/>
</dbReference>
<name>A0A175S0M5_9MICO</name>
<dbReference type="Proteomes" id="UP000078252">
    <property type="component" value="Unassembled WGS sequence"/>
</dbReference>
<gene>
    <name evidence="3" type="ORF">NS184_02045</name>
</gene>
<evidence type="ECO:0000256" key="2">
    <source>
        <dbReference type="SAM" id="Phobius"/>
    </source>
</evidence>
<dbReference type="PATRIC" id="fig|33881.3.peg.273"/>
<dbReference type="STRING" id="33881.NS184_02045"/>
<evidence type="ECO:0000313" key="4">
    <source>
        <dbReference type="Proteomes" id="UP000078252"/>
    </source>
</evidence>
<feature type="compositionally biased region" description="Low complexity" evidence="1">
    <location>
        <begin position="1"/>
        <end position="17"/>
    </location>
</feature>
<feature type="transmembrane region" description="Helical" evidence="2">
    <location>
        <begin position="67"/>
        <end position="88"/>
    </location>
</feature>
<comment type="caution">
    <text evidence="3">The sequence shown here is derived from an EMBL/GenBank/DDBJ whole genome shotgun (WGS) entry which is preliminary data.</text>
</comment>
<keyword evidence="2" id="KW-0472">Membrane</keyword>
<dbReference type="AlphaFoldDB" id="A0A175S0M5"/>
<dbReference type="EMBL" id="LDQC01000012">
    <property type="protein sequence ID" value="KTR10001.1"/>
    <property type="molecule type" value="Genomic_DNA"/>
</dbReference>
<evidence type="ECO:0008006" key="5">
    <source>
        <dbReference type="Google" id="ProtNLM"/>
    </source>
</evidence>
<keyword evidence="2" id="KW-1133">Transmembrane helix</keyword>
<reference evidence="3 4" key="1">
    <citation type="journal article" date="2016" name="Front. Microbiol.">
        <title>Genomic Resource of Rice Seed Associated Bacteria.</title>
        <authorList>
            <person name="Midha S."/>
            <person name="Bansal K."/>
            <person name="Sharma S."/>
            <person name="Kumar N."/>
            <person name="Patil P.P."/>
            <person name="Chaudhry V."/>
            <person name="Patil P.B."/>
        </authorList>
    </citation>
    <scope>NUCLEOTIDE SEQUENCE [LARGE SCALE GENOMIC DNA]</scope>
    <source>
        <strain evidence="3 4">NS184</strain>
    </source>
</reference>
<sequence length="91" mass="9401">MTAGSGTSTTDGGTVTDQQHDDMAARVAATRAQLFDTLDAIEDKLNVPKQIGIAAAKVKQRADENPVPYLAGLAAGVVVVGGIVVAVLRRR</sequence>
<proteinExistence type="predicted"/>
<feature type="region of interest" description="Disordered" evidence="1">
    <location>
        <begin position="1"/>
        <end position="22"/>
    </location>
</feature>
<accession>A0A175S0M5</accession>
<keyword evidence="2" id="KW-0812">Transmembrane</keyword>